<dbReference type="AlphaFoldDB" id="A0AAV6RR48"/>
<dbReference type="Proteomes" id="UP000693946">
    <property type="component" value="Linkage Group LG18"/>
</dbReference>
<name>A0AAV6RR48_SOLSE</name>
<evidence type="ECO:0000313" key="1">
    <source>
        <dbReference type="EMBL" id="KAG7506462.1"/>
    </source>
</evidence>
<gene>
    <name evidence="1" type="ORF">JOB18_006077</name>
</gene>
<dbReference type="EMBL" id="JAGKHQ010000010">
    <property type="protein sequence ID" value="KAG7506462.1"/>
    <property type="molecule type" value="Genomic_DNA"/>
</dbReference>
<protein>
    <submittedName>
        <fullName evidence="1">Uncharacterized protein</fullName>
    </submittedName>
</protein>
<proteinExistence type="predicted"/>
<comment type="caution">
    <text evidence="1">The sequence shown here is derived from an EMBL/GenBank/DDBJ whole genome shotgun (WGS) entry which is preliminary data.</text>
</comment>
<organism evidence="1 2">
    <name type="scientific">Solea senegalensis</name>
    <name type="common">Senegalese sole</name>
    <dbReference type="NCBI Taxonomy" id="28829"/>
    <lineage>
        <taxon>Eukaryota</taxon>
        <taxon>Metazoa</taxon>
        <taxon>Chordata</taxon>
        <taxon>Craniata</taxon>
        <taxon>Vertebrata</taxon>
        <taxon>Euteleostomi</taxon>
        <taxon>Actinopterygii</taxon>
        <taxon>Neopterygii</taxon>
        <taxon>Teleostei</taxon>
        <taxon>Neoteleostei</taxon>
        <taxon>Acanthomorphata</taxon>
        <taxon>Carangaria</taxon>
        <taxon>Pleuronectiformes</taxon>
        <taxon>Pleuronectoidei</taxon>
        <taxon>Soleidae</taxon>
        <taxon>Solea</taxon>
    </lineage>
</organism>
<accession>A0AAV6RR48</accession>
<sequence>MGRRDQRRRPTHIPVNPCAFCPRIVSQQVPHWGLQLREKRKTTLLLDEGHSRSWSVDELRGCYYVDFRFNVDCNSVRGKVDLKPYGFNGDNELDVW</sequence>
<evidence type="ECO:0000313" key="2">
    <source>
        <dbReference type="Proteomes" id="UP000693946"/>
    </source>
</evidence>
<reference evidence="1 2" key="1">
    <citation type="journal article" date="2021" name="Sci. Rep.">
        <title>Chromosome anchoring in Senegalese sole (Solea senegalensis) reveals sex-associated markers and genome rearrangements in flatfish.</title>
        <authorList>
            <person name="Guerrero-Cozar I."/>
            <person name="Gomez-Garrido J."/>
            <person name="Berbel C."/>
            <person name="Martinez-Blanch J.F."/>
            <person name="Alioto T."/>
            <person name="Claros M.G."/>
            <person name="Gagnaire P.A."/>
            <person name="Manchado M."/>
        </authorList>
    </citation>
    <scope>NUCLEOTIDE SEQUENCE [LARGE SCALE GENOMIC DNA]</scope>
    <source>
        <strain evidence="1">Sse05_10M</strain>
    </source>
</reference>
<keyword evidence="2" id="KW-1185">Reference proteome</keyword>